<dbReference type="InterPro" id="IPR001509">
    <property type="entry name" value="Epimerase_deHydtase"/>
</dbReference>
<dbReference type="Pfam" id="PF01370">
    <property type="entry name" value="Epimerase"/>
    <property type="match status" value="1"/>
</dbReference>
<dbReference type="AlphaFoldDB" id="A0A0C2UY96"/>
<accession>A0A0C2UY96</accession>
<dbReference type="OrthoDB" id="7305551at2"/>
<dbReference type="SUPFAM" id="SSF51735">
    <property type="entry name" value="NAD(P)-binding Rossmann-fold domains"/>
    <property type="match status" value="1"/>
</dbReference>
<evidence type="ECO:0000259" key="1">
    <source>
        <dbReference type="Pfam" id="PF01370"/>
    </source>
</evidence>
<gene>
    <name evidence="2" type="ORF">CCC_00837</name>
</gene>
<dbReference type="RefSeq" id="WP_052473284.1">
    <property type="nucleotide sequence ID" value="NZ_JXSL01000030.1"/>
</dbReference>
<keyword evidence="3" id="KW-1185">Reference proteome</keyword>
<dbReference type="Gene3D" id="3.40.50.720">
    <property type="entry name" value="NAD(P)-binding Rossmann-like Domain"/>
    <property type="match status" value="1"/>
</dbReference>
<organism evidence="2 3">
    <name type="scientific">Paramagnetospirillum magnetotacticum MS-1</name>
    <dbReference type="NCBI Taxonomy" id="272627"/>
    <lineage>
        <taxon>Bacteria</taxon>
        <taxon>Pseudomonadati</taxon>
        <taxon>Pseudomonadota</taxon>
        <taxon>Alphaproteobacteria</taxon>
        <taxon>Rhodospirillales</taxon>
        <taxon>Magnetospirillaceae</taxon>
        <taxon>Paramagnetospirillum</taxon>
    </lineage>
</organism>
<dbReference type="InterPro" id="IPR036291">
    <property type="entry name" value="NAD(P)-bd_dom_sf"/>
</dbReference>
<evidence type="ECO:0000313" key="3">
    <source>
        <dbReference type="Proteomes" id="UP000031971"/>
    </source>
</evidence>
<proteinExistence type="predicted"/>
<dbReference type="EMBL" id="JXSL01000030">
    <property type="protein sequence ID" value="KIL97776.1"/>
    <property type="molecule type" value="Genomic_DNA"/>
</dbReference>
<protein>
    <submittedName>
        <fullName evidence="2">UDP-glucose 4-epimerase</fullName>
    </submittedName>
</protein>
<evidence type="ECO:0000313" key="2">
    <source>
        <dbReference type="EMBL" id="KIL97776.1"/>
    </source>
</evidence>
<dbReference type="STRING" id="272627.CCC_00837"/>
<feature type="domain" description="NAD-dependent epimerase/dehydratase" evidence="1">
    <location>
        <begin position="7"/>
        <end position="230"/>
    </location>
</feature>
<dbReference type="CDD" id="cd08946">
    <property type="entry name" value="SDR_e"/>
    <property type="match status" value="1"/>
</dbReference>
<sequence>MSVSPRVLVTGGSGFVGLAAVKALLAAGRRVTATTTRPGTPPLTAEGLDWVGWDAETTTLPPMEWDGIDAVCHLAVPRQLSPFPDRAAALYAVNVQATFALLEASRRHGVRRFLLASTGDVLAPESELAPDGDTGYAPRNFYGSSKICAEVLTQAYGDILSPAILRIYHPYGPNGERFLINRLLRKVEAGEEIRLEGTDGILVNPIWIDDLGQAIARLAEGEQTGLFNLGGREFLRLGALLRLAGELCGRTPLLHSSGAPPDPRHAGEVEASCRRLNWAPRIDLREGLSRLLIPADG</sequence>
<dbReference type="Proteomes" id="UP000031971">
    <property type="component" value="Unassembled WGS sequence"/>
</dbReference>
<dbReference type="InterPro" id="IPR050177">
    <property type="entry name" value="Lipid_A_modif_metabolic_enz"/>
</dbReference>
<dbReference type="PANTHER" id="PTHR43245">
    <property type="entry name" value="BIFUNCTIONAL POLYMYXIN RESISTANCE PROTEIN ARNA"/>
    <property type="match status" value="1"/>
</dbReference>
<name>A0A0C2UY96_PARME</name>
<reference evidence="2 3" key="1">
    <citation type="submission" date="2015-01" db="EMBL/GenBank/DDBJ databases">
        <title>Genome Sequence of Magnetospirillum magnetotacticum Strain MS-1.</title>
        <authorList>
            <person name="Marinov G.K."/>
            <person name="Smalley M.D."/>
            <person name="DeSalvo G."/>
        </authorList>
    </citation>
    <scope>NUCLEOTIDE SEQUENCE [LARGE SCALE GENOMIC DNA]</scope>
    <source>
        <strain evidence="2 3">MS-1</strain>
    </source>
</reference>
<comment type="caution">
    <text evidence="2">The sequence shown here is derived from an EMBL/GenBank/DDBJ whole genome shotgun (WGS) entry which is preliminary data.</text>
</comment>